<keyword evidence="3" id="KW-1185">Reference proteome</keyword>
<reference evidence="2 3" key="1">
    <citation type="submission" date="2015-12" db="EMBL/GenBank/DDBJ databases">
        <title>Genome sequence of Streptomyces sp. G25.</title>
        <authorList>
            <person name="Poehlein A."/>
            <person name="Roettig A."/>
            <person name="Hiessl S."/>
            <person name="Hauschild P."/>
            <person name="Schauer J."/>
            <person name="Madkour M.H."/>
            <person name="Al-Ansari A.M."/>
            <person name="Almakishah N.H."/>
            <person name="Steinbuechel A."/>
            <person name="Daniel R."/>
        </authorList>
    </citation>
    <scope>NUCLEOTIDE SEQUENCE [LARGE SCALE GENOMIC DNA]</scope>
    <source>
        <strain evidence="3">G25(2015)</strain>
    </source>
</reference>
<protein>
    <submittedName>
        <fullName evidence="2">Uncharacterized protein</fullName>
    </submittedName>
</protein>
<dbReference type="EMBL" id="LOHS01000156">
    <property type="protein sequence ID" value="OAH10161.1"/>
    <property type="molecule type" value="Genomic_DNA"/>
</dbReference>
<dbReference type="PATRIC" id="fig|1716141.3.peg.6760"/>
<sequence length="275" mass="30049">MAVASARASTDWPKFSEIRGRWGKNRSVLDSEDHATVELRGADAQLTAMIEALRARGFSLVRRNVYRDESGDGTGDMGWLWLRADPPLYPEEPHDCVVRYSEADDNWQISLPGGRGRQVSGSGDTSAVAVLIAAEIPRPPELSARSGAIEVPAVRDVTEWVAMILGSAATSVVLPFVQALVGKSAEEAYTSLRDRLRRRSPSGSGEPTSVADPSTPAASEYLSVIDPESDLHLVVPDPIPAKALRHLAAMDQTELHGRTLVWDESREEWLRCRRA</sequence>
<evidence type="ECO:0000256" key="1">
    <source>
        <dbReference type="SAM" id="MobiDB-lite"/>
    </source>
</evidence>
<feature type="region of interest" description="Disordered" evidence="1">
    <location>
        <begin position="194"/>
        <end position="216"/>
    </location>
</feature>
<name>A0A177HGW4_9ACTN</name>
<dbReference type="STRING" id="1716141.STSP_64170"/>
<evidence type="ECO:0000313" key="3">
    <source>
        <dbReference type="Proteomes" id="UP000077381"/>
    </source>
</evidence>
<evidence type="ECO:0000313" key="2">
    <source>
        <dbReference type="EMBL" id="OAH10161.1"/>
    </source>
</evidence>
<comment type="caution">
    <text evidence="2">The sequence shown here is derived from an EMBL/GenBank/DDBJ whole genome shotgun (WGS) entry which is preliminary data.</text>
</comment>
<accession>A0A177HGW4</accession>
<organism evidence="2 3">
    <name type="scientific">Streptomyces jeddahensis</name>
    <dbReference type="NCBI Taxonomy" id="1716141"/>
    <lineage>
        <taxon>Bacteria</taxon>
        <taxon>Bacillati</taxon>
        <taxon>Actinomycetota</taxon>
        <taxon>Actinomycetes</taxon>
        <taxon>Kitasatosporales</taxon>
        <taxon>Streptomycetaceae</taxon>
        <taxon>Streptomyces</taxon>
    </lineage>
</organism>
<gene>
    <name evidence="2" type="ORF">STSP_64170</name>
</gene>
<dbReference type="Proteomes" id="UP000077381">
    <property type="component" value="Unassembled WGS sequence"/>
</dbReference>
<dbReference type="AlphaFoldDB" id="A0A177HGW4"/>
<proteinExistence type="predicted"/>